<gene>
    <name evidence="3" type="ORF">DAEQUDRAFT_665784</name>
</gene>
<dbReference type="EMBL" id="KV429045">
    <property type="protein sequence ID" value="KZT71586.1"/>
    <property type="molecule type" value="Genomic_DNA"/>
</dbReference>
<dbReference type="PANTHER" id="PTHR31836:SF22">
    <property type="entry name" value="RLPA-LIKE PROTEIN DOUBLE-PSI BETA-BARREL DOMAIN-CONTAINING PROTEIN"/>
    <property type="match status" value="1"/>
</dbReference>
<dbReference type="SUPFAM" id="SSF50685">
    <property type="entry name" value="Barwin-like endoglucanases"/>
    <property type="match status" value="1"/>
</dbReference>
<name>A0A165S6A5_9APHY</name>
<dbReference type="CDD" id="cd22191">
    <property type="entry name" value="DPBB_RlpA_EXP_N-like"/>
    <property type="match status" value="1"/>
</dbReference>
<dbReference type="InterPro" id="IPR036908">
    <property type="entry name" value="RlpA-like_sf"/>
</dbReference>
<dbReference type="OrthoDB" id="406505at2759"/>
<evidence type="ECO:0000313" key="4">
    <source>
        <dbReference type="Proteomes" id="UP000076727"/>
    </source>
</evidence>
<dbReference type="AlphaFoldDB" id="A0A165S6A5"/>
<evidence type="ECO:0008006" key="5">
    <source>
        <dbReference type="Google" id="ProtNLM"/>
    </source>
</evidence>
<feature type="signal peptide" evidence="2">
    <location>
        <begin position="1"/>
        <end position="26"/>
    </location>
</feature>
<sequence>MPRLTFLAGVVLVSLGLVPPMTTSRAADISAFQSSLERRYSTPHSLGEVYQFNPRDGWEMVNITNLQYKYSRSLIDDSEDSNGPVIPRSHTKRVNKNAAAGLVGSVKSIVDTMKALGDPEPVTITWYTGHDLENPSCWSNPTWTPTDASMVSAVTLEGWTGRPQCFKFVELCNTPQKCVFVRIVDTCAGCAPGSKHVDLTKAAFSSLADLGEGVLTVQMRPASDPLEGW</sequence>
<feature type="chain" id="PRO_5007866232" description="RlpA-like protein double-psi beta-barrel domain-containing protein" evidence="2">
    <location>
        <begin position="27"/>
        <end position="229"/>
    </location>
</feature>
<dbReference type="STRING" id="1314783.A0A165S6A5"/>
<keyword evidence="1 2" id="KW-0732">Signal</keyword>
<dbReference type="Proteomes" id="UP000076727">
    <property type="component" value="Unassembled WGS sequence"/>
</dbReference>
<evidence type="ECO:0000313" key="3">
    <source>
        <dbReference type="EMBL" id="KZT71586.1"/>
    </source>
</evidence>
<dbReference type="PANTHER" id="PTHR31836">
    <property type="match status" value="1"/>
</dbReference>
<reference evidence="3 4" key="1">
    <citation type="journal article" date="2016" name="Mol. Biol. Evol.">
        <title>Comparative Genomics of Early-Diverging Mushroom-Forming Fungi Provides Insights into the Origins of Lignocellulose Decay Capabilities.</title>
        <authorList>
            <person name="Nagy L.G."/>
            <person name="Riley R."/>
            <person name="Tritt A."/>
            <person name="Adam C."/>
            <person name="Daum C."/>
            <person name="Floudas D."/>
            <person name="Sun H."/>
            <person name="Yadav J.S."/>
            <person name="Pangilinan J."/>
            <person name="Larsson K.H."/>
            <person name="Matsuura K."/>
            <person name="Barry K."/>
            <person name="Labutti K."/>
            <person name="Kuo R."/>
            <person name="Ohm R.A."/>
            <person name="Bhattacharya S.S."/>
            <person name="Shirouzu T."/>
            <person name="Yoshinaga Y."/>
            <person name="Martin F.M."/>
            <person name="Grigoriev I.V."/>
            <person name="Hibbett D.S."/>
        </authorList>
    </citation>
    <scope>NUCLEOTIDE SEQUENCE [LARGE SCALE GENOMIC DNA]</scope>
    <source>
        <strain evidence="3 4">L-15889</strain>
    </source>
</reference>
<keyword evidence="4" id="KW-1185">Reference proteome</keyword>
<dbReference type="InterPro" id="IPR051477">
    <property type="entry name" value="Expansin_CellWall"/>
</dbReference>
<proteinExistence type="predicted"/>
<protein>
    <recommendedName>
        <fullName evidence="5">RlpA-like protein double-psi beta-barrel domain-containing protein</fullName>
    </recommendedName>
</protein>
<accession>A0A165S6A5</accession>
<evidence type="ECO:0000256" key="1">
    <source>
        <dbReference type="ARBA" id="ARBA00022729"/>
    </source>
</evidence>
<evidence type="ECO:0000256" key="2">
    <source>
        <dbReference type="SAM" id="SignalP"/>
    </source>
</evidence>
<dbReference type="Gene3D" id="2.40.40.10">
    <property type="entry name" value="RlpA-like domain"/>
    <property type="match status" value="1"/>
</dbReference>
<organism evidence="3 4">
    <name type="scientific">Daedalea quercina L-15889</name>
    <dbReference type="NCBI Taxonomy" id="1314783"/>
    <lineage>
        <taxon>Eukaryota</taxon>
        <taxon>Fungi</taxon>
        <taxon>Dikarya</taxon>
        <taxon>Basidiomycota</taxon>
        <taxon>Agaricomycotina</taxon>
        <taxon>Agaricomycetes</taxon>
        <taxon>Polyporales</taxon>
        <taxon>Fomitopsis</taxon>
    </lineage>
</organism>